<feature type="transmembrane region" description="Helical" evidence="6">
    <location>
        <begin position="126"/>
        <end position="146"/>
    </location>
</feature>
<keyword evidence="2" id="KW-1003">Cell membrane</keyword>
<protein>
    <recommendedName>
        <fullName evidence="8">Polysaccharide biosynthesis protein C-terminal domain-containing protein</fullName>
    </recommendedName>
</protein>
<evidence type="ECO:0000256" key="3">
    <source>
        <dbReference type="ARBA" id="ARBA00022692"/>
    </source>
</evidence>
<gene>
    <name evidence="7" type="ORF">METZ01_LOCUS414045</name>
</gene>
<dbReference type="InterPro" id="IPR050833">
    <property type="entry name" value="Poly_Biosynth_Transport"/>
</dbReference>
<dbReference type="GO" id="GO:0005886">
    <property type="term" value="C:plasma membrane"/>
    <property type="evidence" value="ECO:0007669"/>
    <property type="project" value="UniProtKB-SubCell"/>
</dbReference>
<evidence type="ECO:0000256" key="1">
    <source>
        <dbReference type="ARBA" id="ARBA00004651"/>
    </source>
</evidence>
<keyword evidence="4 6" id="KW-1133">Transmembrane helix</keyword>
<dbReference type="PANTHER" id="PTHR30250:SF11">
    <property type="entry name" value="O-ANTIGEN TRANSPORTER-RELATED"/>
    <property type="match status" value="1"/>
</dbReference>
<feature type="non-terminal residue" evidence="7">
    <location>
        <position position="220"/>
    </location>
</feature>
<evidence type="ECO:0000256" key="6">
    <source>
        <dbReference type="SAM" id="Phobius"/>
    </source>
</evidence>
<dbReference type="AlphaFoldDB" id="A0A382WT07"/>
<dbReference type="EMBL" id="UINC01161797">
    <property type="protein sequence ID" value="SVD61191.1"/>
    <property type="molecule type" value="Genomic_DNA"/>
</dbReference>
<sequence>MSFITTIIIARDFGPKEYGDYAFLLGTFIGVMSLLDLGTSSAFQTFVSQKERGKMFLLSYAGWQLLQVLLALSFIGIIIPDTWFDKIWLGHEKKLVLLVLVAVFMQQSVWKTMVQIGESKRLTHRIQLTNLSIAIVHLLLVIGFWIGGFLSIQLIFGLIFVEYLLFVAIAYKVLFISKLKSEVFDFRLTLKEYIRYCSPFILYSIVSFSYEFADRWLLQN</sequence>
<keyword evidence="3 6" id="KW-0812">Transmembrane</keyword>
<evidence type="ECO:0000313" key="7">
    <source>
        <dbReference type="EMBL" id="SVD61191.1"/>
    </source>
</evidence>
<accession>A0A382WT07</accession>
<evidence type="ECO:0000256" key="4">
    <source>
        <dbReference type="ARBA" id="ARBA00022989"/>
    </source>
</evidence>
<feature type="transmembrane region" description="Helical" evidence="6">
    <location>
        <begin position="55"/>
        <end position="79"/>
    </location>
</feature>
<proteinExistence type="predicted"/>
<keyword evidence="5 6" id="KW-0472">Membrane</keyword>
<feature type="transmembrane region" description="Helical" evidence="6">
    <location>
        <begin position="193"/>
        <end position="210"/>
    </location>
</feature>
<comment type="subcellular location">
    <subcellularLocation>
        <location evidence="1">Cell membrane</location>
        <topology evidence="1">Multi-pass membrane protein</topology>
    </subcellularLocation>
</comment>
<reference evidence="7" key="1">
    <citation type="submission" date="2018-05" db="EMBL/GenBank/DDBJ databases">
        <authorList>
            <person name="Lanie J.A."/>
            <person name="Ng W.-L."/>
            <person name="Kazmierczak K.M."/>
            <person name="Andrzejewski T.M."/>
            <person name="Davidsen T.M."/>
            <person name="Wayne K.J."/>
            <person name="Tettelin H."/>
            <person name="Glass J.I."/>
            <person name="Rusch D."/>
            <person name="Podicherti R."/>
            <person name="Tsui H.-C.T."/>
            <person name="Winkler M.E."/>
        </authorList>
    </citation>
    <scope>NUCLEOTIDE SEQUENCE</scope>
</reference>
<feature type="transmembrane region" description="Helical" evidence="6">
    <location>
        <begin position="152"/>
        <end position="173"/>
    </location>
</feature>
<evidence type="ECO:0008006" key="8">
    <source>
        <dbReference type="Google" id="ProtNLM"/>
    </source>
</evidence>
<name>A0A382WT07_9ZZZZ</name>
<dbReference type="PANTHER" id="PTHR30250">
    <property type="entry name" value="PST FAMILY PREDICTED COLANIC ACID TRANSPORTER"/>
    <property type="match status" value="1"/>
</dbReference>
<organism evidence="7">
    <name type="scientific">marine metagenome</name>
    <dbReference type="NCBI Taxonomy" id="408172"/>
    <lineage>
        <taxon>unclassified sequences</taxon>
        <taxon>metagenomes</taxon>
        <taxon>ecological metagenomes</taxon>
    </lineage>
</organism>
<evidence type="ECO:0000256" key="2">
    <source>
        <dbReference type="ARBA" id="ARBA00022475"/>
    </source>
</evidence>
<evidence type="ECO:0000256" key="5">
    <source>
        <dbReference type="ARBA" id="ARBA00023136"/>
    </source>
</evidence>
<feature type="transmembrane region" description="Helical" evidence="6">
    <location>
        <begin position="21"/>
        <end position="43"/>
    </location>
</feature>